<dbReference type="InterPro" id="IPR028994">
    <property type="entry name" value="Integrin_alpha_N"/>
</dbReference>
<dbReference type="EMBL" id="STFF01000006">
    <property type="protein sequence ID" value="THU36032.1"/>
    <property type="molecule type" value="Genomic_DNA"/>
</dbReference>
<sequence length="641" mass="69840">MLKRNISFAIICITCFILGVSTSNAQRQMETLNRGVVAIRSSENQVFISWRLLGTESTKVAFNIYRKSGTQTPVKLNASPLATVTWFIDSLADLSTTNTWLVKPVVDGKEVTTGSGEFSLAVNAPVRQYLSIPLQPPPSSTIMDQSYTYSANDASVGDVDGDGVYEIILKWEPSNGKNPPQTGFTGPQILDAYTLTGKLLWRIDLGKNIRSGAAYTQLMVYDLDGDGRAEVVCKTADGTIDGTGKIIGDSTKDWRTFTANDPTYGKVVNGPEYLTVFDGLTGAALATSTFIPDRYPLNGWGGIGGNGGNDNNGGRADRFTAAIAYLDGVRPSVVFVRGWYGRSVLAAWDFRNGKLTSRWVFDSKNGSNPYSGMGNHSLSVADVDGDGKDEICIGAMTIDDDGKGLFTTGLRHGDALHMTDMDPERAGMEVFGIHETEEKTLALQTPGVALFDAKTGKVLFSLAPGVDVGRGVAADIDPVHPGFENWGGPGGLRDVHGKTITEKTPSSTNFVVWWDGDLTRELLDKNRIDKWDWKNETTINLLTADGCTANNGTKATPCLSADLFGDWREEVMWRTTDNSALRIYTTTIPTDYRFYTLMHDPQYRLAIAWQNVSYNQPPHPGFYLGAGMKPQSQPDITTTKN</sequence>
<dbReference type="RefSeq" id="WP_136579272.1">
    <property type="nucleotide sequence ID" value="NZ_STFF01000006.1"/>
</dbReference>
<dbReference type="AlphaFoldDB" id="A0A4S8HSE6"/>
<dbReference type="OrthoDB" id="9802318at2"/>
<evidence type="ECO:0000313" key="4">
    <source>
        <dbReference type="EMBL" id="THU36032.1"/>
    </source>
</evidence>
<dbReference type="InterPro" id="IPR041624">
    <property type="entry name" value="RGI_lyase"/>
</dbReference>
<keyword evidence="5" id="KW-1185">Reference proteome</keyword>
<reference evidence="4 5" key="1">
    <citation type="submission" date="2019-04" db="EMBL/GenBank/DDBJ databases">
        <title>Niastella caeni sp. nov., isolated from activated sludge.</title>
        <authorList>
            <person name="Sheng M."/>
        </authorList>
    </citation>
    <scope>NUCLEOTIDE SEQUENCE [LARGE SCALE GENOMIC DNA]</scope>
    <source>
        <strain evidence="4 5">HX-2-15</strain>
    </source>
</reference>
<dbReference type="GO" id="GO:0016829">
    <property type="term" value="F:lyase activity"/>
    <property type="evidence" value="ECO:0007669"/>
    <property type="project" value="UniProtKB-KW"/>
</dbReference>
<comment type="caution">
    <text evidence="4">The sequence shown here is derived from an EMBL/GenBank/DDBJ whole genome shotgun (WGS) entry which is preliminary data.</text>
</comment>
<keyword evidence="4" id="KW-0456">Lyase</keyword>
<keyword evidence="1" id="KW-0732">Signal</keyword>
<dbReference type="InterPro" id="IPR034641">
    <property type="entry name" value="RGL11"/>
</dbReference>
<dbReference type="Pfam" id="PF21348">
    <property type="entry name" value="RGL11_C"/>
    <property type="match status" value="1"/>
</dbReference>
<feature type="domain" description="Rhamnogalacturonan lyase family 11 C-terminal" evidence="3">
    <location>
        <begin position="129"/>
        <end position="634"/>
    </location>
</feature>
<feature type="signal peptide" evidence="1">
    <location>
        <begin position="1"/>
        <end position="25"/>
    </location>
</feature>
<evidence type="ECO:0000259" key="2">
    <source>
        <dbReference type="Pfam" id="PF18370"/>
    </source>
</evidence>
<feature type="chain" id="PRO_5020504920" evidence="1">
    <location>
        <begin position="26"/>
        <end position="641"/>
    </location>
</feature>
<name>A0A4S8HSE6_9BACT</name>
<dbReference type="Proteomes" id="UP000306918">
    <property type="component" value="Unassembled WGS sequence"/>
</dbReference>
<dbReference type="InterPro" id="IPR013783">
    <property type="entry name" value="Ig-like_fold"/>
</dbReference>
<dbReference type="InterPro" id="IPR049366">
    <property type="entry name" value="RGL11_C"/>
</dbReference>
<dbReference type="Gene3D" id="2.60.40.10">
    <property type="entry name" value="Immunoglobulins"/>
    <property type="match status" value="1"/>
</dbReference>
<dbReference type="PANTHER" id="PTHR43118:SF1">
    <property type="entry name" value="RHAMNOGALACTURONAN LYASE (EUROFUNG)"/>
    <property type="match status" value="1"/>
</dbReference>
<feature type="domain" description="Rhamnogalacturonan I lyase beta-sheet" evidence="2">
    <location>
        <begin position="27"/>
        <end position="113"/>
    </location>
</feature>
<dbReference type="CDD" id="cd10318">
    <property type="entry name" value="RGL11"/>
    <property type="match status" value="1"/>
</dbReference>
<evidence type="ECO:0000313" key="5">
    <source>
        <dbReference type="Proteomes" id="UP000306918"/>
    </source>
</evidence>
<evidence type="ECO:0000259" key="3">
    <source>
        <dbReference type="Pfam" id="PF21348"/>
    </source>
</evidence>
<dbReference type="PANTHER" id="PTHR43118">
    <property type="entry name" value="RHAMNOGALACTURONAN LYASE (EUROFUNG)"/>
    <property type="match status" value="1"/>
</dbReference>
<evidence type="ECO:0000256" key="1">
    <source>
        <dbReference type="SAM" id="SignalP"/>
    </source>
</evidence>
<organism evidence="4 5">
    <name type="scientific">Niastella caeni</name>
    <dbReference type="NCBI Taxonomy" id="2569763"/>
    <lineage>
        <taxon>Bacteria</taxon>
        <taxon>Pseudomonadati</taxon>
        <taxon>Bacteroidota</taxon>
        <taxon>Chitinophagia</taxon>
        <taxon>Chitinophagales</taxon>
        <taxon>Chitinophagaceae</taxon>
        <taxon>Niastella</taxon>
    </lineage>
</organism>
<proteinExistence type="predicted"/>
<gene>
    <name evidence="4" type="ORF">FAM09_21850</name>
</gene>
<protein>
    <submittedName>
        <fullName evidence="4">Rhamnogalacturonan lyase</fullName>
    </submittedName>
</protein>
<dbReference type="SUPFAM" id="SSF69318">
    <property type="entry name" value="Integrin alpha N-terminal domain"/>
    <property type="match status" value="1"/>
</dbReference>
<accession>A0A4S8HSE6</accession>
<dbReference type="Pfam" id="PF18370">
    <property type="entry name" value="RGI_lyase"/>
    <property type="match status" value="1"/>
</dbReference>